<comment type="caution">
    <text evidence="1">The sequence shown here is derived from an EMBL/GenBank/DDBJ whole genome shotgun (WGS) entry which is preliminary data.</text>
</comment>
<keyword evidence="2" id="KW-1185">Reference proteome</keyword>
<organism evidence="1 2">
    <name type="scientific">Tsukamurella spumae</name>
    <dbReference type="NCBI Taxonomy" id="44753"/>
    <lineage>
        <taxon>Bacteria</taxon>
        <taxon>Bacillati</taxon>
        <taxon>Actinomycetota</taxon>
        <taxon>Actinomycetes</taxon>
        <taxon>Mycobacteriales</taxon>
        <taxon>Tsukamurellaceae</taxon>
        <taxon>Tsukamurella</taxon>
    </lineage>
</organism>
<dbReference type="Proteomes" id="UP000582646">
    <property type="component" value="Unassembled WGS sequence"/>
</dbReference>
<dbReference type="RefSeq" id="WP_168546083.1">
    <property type="nucleotide sequence ID" value="NZ_BAAAKS010000014.1"/>
</dbReference>
<reference evidence="1 2" key="1">
    <citation type="submission" date="2020-04" db="EMBL/GenBank/DDBJ databases">
        <title>MicrobeNet Type strains.</title>
        <authorList>
            <person name="Nicholson A.C."/>
        </authorList>
    </citation>
    <scope>NUCLEOTIDE SEQUENCE [LARGE SCALE GENOMIC DNA]</scope>
    <source>
        <strain evidence="1 2">DSM 44113</strain>
    </source>
</reference>
<accession>A0A846X1L7</accession>
<evidence type="ECO:0000313" key="2">
    <source>
        <dbReference type="Proteomes" id="UP000582646"/>
    </source>
</evidence>
<dbReference type="AlphaFoldDB" id="A0A846X1L7"/>
<sequence length="244" mass="25077">MGDSACRDVPSVRRGPPCVRVLGRDGVGKTVLGAALRARSVALSDGAADAVLYCFAGGLRATDRAALDDLTAGSSGPPPVVAWTRADAAGSWRAADAYAARLGEVLGGPVIPVMALLDDVDPVDLPAVRRLAESDLALPESAVAAREALGADAGLLSRLGGYGLACAIGALRGSPSMPDDELLAGLRDLSGVDALLAPLAAAFDGHEERREAEFEDLLRTVVATDCDRRDAAERILLDRLGRAS</sequence>
<name>A0A846X1L7_9ACTN</name>
<protein>
    <submittedName>
        <fullName evidence="1">Uncharacterized protein</fullName>
    </submittedName>
</protein>
<gene>
    <name evidence="1" type="ORF">HF999_11915</name>
</gene>
<dbReference type="EMBL" id="JAAXOQ010000014">
    <property type="protein sequence ID" value="NKY19073.1"/>
    <property type="molecule type" value="Genomic_DNA"/>
</dbReference>
<evidence type="ECO:0000313" key="1">
    <source>
        <dbReference type="EMBL" id="NKY19073.1"/>
    </source>
</evidence>
<proteinExistence type="predicted"/>